<feature type="transmembrane region" description="Helical" evidence="1">
    <location>
        <begin position="35"/>
        <end position="55"/>
    </location>
</feature>
<evidence type="ECO:0000313" key="2">
    <source>
        <dbReference type="EMBL" id="ABV92563.1"/>
    </source>
</evidence>
<accession>A8LRB3</accession>
<dbReference type="AlphaFoldDB" id="A8LRB3"/>
<gene>
    <name evidence="2" type="ordered locus">Dshi_0818</name>
</gene>
<evidence type="ECO:0000256" key="1">
    <source>
        <dbReference type="SAM" id="Phobius"/>
    </source>
</evidence>
<keyword evidence="1" id="KW-1133">Transmembrane helix</keyword>
<dbReference type="EMBL" id="CP000830">
    <property type="protein sequence ID" value="ABV92563.1"/>
    <property type="molecule type" value="Genomic_DNA"/>
</dbReference>
<keyword evidence="1" id="KW-0472">Membrane</keyword>
<evidence type="ECO:0000313" key="3">
    <source>
        <dbReference type="Proteomes" id="UP000006833"/>
    </source>
</evidence>
<sequence>MKMQAFFVIFAVMAATLGLAAGLFAVSVGETSAPAVALAVISGVLAALPASWFALRSGAYTQPGLTGR</sequence>
<protein>
    <submittedName>
        <fullName evidence="2">Uncharacterized protein</fullName>
    </submittedName>
</protein>
<dbReference type="HOGENOM" id="CLU_2787161_0_0_5"/>
<organism evidence="2 3">
    <name type="scientific">Dinoroseobacter shibae (strain DSM 16493 / NCIMB 14021 / DFL 12)</name>
    <dbReference type="NCBI Taxonomy" id="398580"/>
    <lineage>
        <taxon>Bacteria</taxon>
        <taxon>Pseudomonadati</taxon>
        <taxon>Pseudomonadota</taxon>
        <taxon>Alphaproteobacteria</taxon>
        <taxon>Rhodobacterales</taxon>
        <taxon>Roseobacteraceae</taxon>
        <taxon>Dinoroseobacter</taxon>
    </lineage>
</organism>
<keyword evidence="1" id="KW-0812">Transmembrane</keyword>
<keyword evidence="3" id="KW-1185">Reference proteome</keyword>
<proteinExistence type="predicted"/>
<dbReference type="KEGG" id="dsh:Dshi_0818"/>
<reference evidence="3" key="1">
    <citation type="journal article" date="2010" name="ISME J.">
        <title>The complete genome sequence of the algal symbiont Dinoroseobacter shibae: a hitchhiker's guide to life in the sea.</title>
        <authorList>
            <person name="Wagner-Dobler I."/>
            <person name="Ballhausen B."/>
            <person name="Berger M."/>
            <person name="Brinkhoff T."/>
            <person name="Buchholz I."/>
            <person name="Bunk B."/>
            <person name="Cypionka H."/>
            <person name="Daniel R."/>
            <person name="Drepper T."/>
            <person name="Gerdts G."/>
            <person name="Hahnke S."/>
            <person name="Han C."/>
            <person name="Jahn D."/>
            <person name="Kalhoefer D."/>
            <person name="Kiss H."/>
            <person name="Klenk H.P."/>
            <person name="Kyrpides N."/>
            <person name="Liebl W."/>
            <person name="Liesegang H."/>
            <person name="Meincke L."/>
            <person name="Pati A."/>
            <person name="Petersen J."/>
            <person name="Piekarski T."/>
            <person name="Pommerenke C."/>
            <person name="Pradella S."/>
            <person name="Pukall R."/>
            <person name="Rabus R."/>
            <person name="Stackebrandt E."/>
            <person name="Thole S."/>
            <person name="Thompson L."/>
            <person name="Tielen P."/>
            <person name="Tomasch J."/>
            <person name="von Jan M."/>
            <person name="Wanphrut N."/>
            <person name="Wichels A."/>
            <person name="Zech H."/>
            <person name="Simon M."/>
        </authorList>
    </citation>
    <scope>NUCLEOTIDE SEQUENCE [LARGE SCALE GENOMIC DNA]</scope>
    <source>
        <strain evidence="3">DSM 16493 / NCIMB 14021 / DFL 12</strain>
    </source>
</reference>
<dbReference type="RefSeq" id="WP_012177495.1">
    <property type="nucleotide sequence ID" value="NC_009952.1"/>
</dbReference>
<dbReference type="STRING" id="398580.Dshi_0818"/>
<dbReference type="Proteomes" id="UP000006833">
    <property type="component" value="Chromosome"/>
</dbReference>
<name>A8LRB3_DINSH</name>